<feature type="transmembrane region" description="Helical" evidence="1">
    <location>
        <begin position="181"/>
        <end position="199"/>
    </location>
</feature>
<evidence type="ECO:0000256" key="1">
    <source>
        <dbReference type="SAM" id="Phobius"/>
    </source>
</evidence>
<keyword evidence="1" id="KW-0812">Transmembrane</keyword>
<dbReference type="RefSeq" id="WP_129603389.1">
    <property type="nucleotide sequence ID" value="NZ_SBLB01000005.1"/>
</dbReference>
<accession>A0A4Q2ULL2</accession>
<sequence>MEILITAAVIGYIIYLRYYADLRTEPDKERERLQLGIRLYDTDQLEAAYHYFDQVIQERPQSSIAYLYRARCLLRLGDTDAALQDLKTGKSYDNTVVDIHTEIGRILYDQRAYADAFTEFDQAVFHSQGRESMPYYWRGLTRQKLHQPQEAEQDLEQATVLEQQHDPMNPPASTAFFDKRLLINAAFVLLHSVALLYVIKESTVIHWPYLMAAISAAAIGFAEPRKGWSLALLQAASIWLGYTFLTETPLNGGERELEAFNLYGSMGLTFVGSFIGSVLKRSMTRR</sequence>
<dbReference type="Proteomes" id="UP000290407">
    <property type="component" value="Unassembled WGS sequence"/>
</dbReference>
<dbReference type="SMART" id="SM00028">
    <property type="entry name" value="TPR"/>
    <property type="match status" value="4"/>
</dbReference>
<dbReference type="PANTHER" id="PTHR45153:SF1">
    <property type="entry name" value="TETRATRICOPEPTIDE REPEAT PROTEIN 16"/>
    <property type="match status" value="1"/>
</dbReference>
<dbReference type="PANTHER" id="PTHR45153">
    <property type="entry name" value="TETRATRICOPEPTIDE REPEAT PROTEIN 16"/>
    <property type="match status" value="1"/>
</dbReference>
<feature type="transmembrane region" description="Helical" evidence="1">
    <location>
        <begin position="228"/>
        <end position="245"/>
    </location>
</feature>
<dbReference type="InterPro" id="IPR019734">
    <property type="entry name" value="TPR_rpt"/>
</dbReference>
<comment type="caution">
    <text evidence="2">The sequence shown here is derived from an EMBL/GenBank/DDBJ whole genome shotgun (WGS) entry which is preliminary data.</text>
</comment>
<proteinExistence type="predicted"/>
<dbReference type="EMBL" id="SBLB01000005">
    <property type="protein sequence ID" value="RYC68581.1"/>
    <property type="molecule type" value="Genomic_DNA"/>
</dbReference>
<dbReference type="AlphaFoldDB" id="A0A4Q2ULL2"/>
<dbReference type="SUPFAM" id="SSF48452">
    <property type="entry name" value="TPR-like"/>
    <property type="match status" value="1"/>
</dbReference>
<feature type="transmembrane region" description="Helical" evidence="1">
    <location>
        <begin position="205"/>
        <end position="221"/>
    </location>
</feature>
<feature type="transmembrane region" description="Helical" evidence="1">
    <location>
        <begin position="260"/>
        <end position="279"/>
    </location>
</feature>
<name>A0A4Q2ULL2_9BACT</name>
<protein>
    <submittedName>
        <fullName evidence="2">Tetratricopeptide repeat protein</fullName>
    </submittedName>
</protein>
<keyword evidence="1" id="KW-1133">Transmembrane helix</keyword>
<evidence type="ECO:0000313" key="2">
    <source>
        <dbReference type="EMBL" id="RYC68581.1"/>
    </source>
</evidence>
<gene>
    <name evidence="2" type="ORF">EQG79_19740</name>
</gene>
<keyword evidence="1" id="KW-0472">Membrane</keyword>
<dbReference type="InterPro" id="IPR011990">
    <property type="entry name" value="TPR-like_helical_dom_sf"/>
</dbReference>
<organism evidence="2 3">
    <name type="scientific">Spirosoma sordidisoli</name>
    <dbReference type="NCBI Taxonomy" id="2502893"/>
    <lineage>
        <taxon>Bacteria</taxon>
        <taxon>Pseudomonadati</taxon>
        <taxon>Bacteroidota</taxon>
        <taxon>Cytophagia</taxon>
        <taxon>Cytophagales</taxon>
        <taxon>Cytophagaceae</taxon>
        <taxon>Spirosoma</taxon>
    </lineage>
</organism>
<reference evidence="2 3" key="1">
    <citation type="submission" date="2019-01" db="EMBL/GenBank/DDBJ databases">
        <title>Spirosoma flava sp. nov., a propanil-degrading bacterium isolated from herbicide-contaminated soil.</title>
        <authorList>
            <person name="Zhang L."/>
            <person name="Jiang J.-D."/>
        </authorList>
    </citation>
    <scope>NUCLEOTIDE SEQUENCE [LARGE SCALE GENOMIC DNA]</scope>
    <source>
        <strain evidence="2 3">TY50</strain>
    </source>
</reference>
<evidence type="ECO:0000313" key="3">
    <source>
        <dbReference type="Proteomes" id="UP000290407"/>
    </source>
</evidence>
<dbReference type="Gene3D" id="1.25.40.10">
    <property type="entry name" value="Tetratricopeptide repeat domain"/>
    <property type="match status" value="1"/>
</dbReference>
<keyword evidence="3" id="KW-1185">Reference proteome</keyword>
<dbReference type="Pfam" id="PF13432">
    <property type="entry name" value="TPR_16"/>
    <property type="match status" value="1"/>
</dbReference>